<dbReference type="Pfam" id="PF14246">
    <property type="entry name" value="TetR_C_7"/>
    <property type="match status" value="1"/>
</dbReference>
<name>A0A2Z6IE31_9BURK</name>
<evidence type="ECO:0000256" key="2">
    <source>
        <dbReference type="ARBA" id="ARBA00023125"/>
    </source>
</evidence>
<dbReference type="AlphaFoldDB" id="A0A2Z6IE31"/>
<evidence type="ECO:0000256" key="4">
    <source>
        <dbReference type="PROSITE-ProRule" id="PRU00335"/>
    </source>
</evidence>
<dbReference type="InterPro" id="IPR009057">
    <property type="entry name" value="Homeodomain-like_sf"/>
</dbReference>
<dbReference type="EMBL" id="AP018786">
    <property type="protein sequence ID" value="BBF22896.1"/>
    <property type="molecule type" value="Genomic_DNA"/>
</dbReference>
<dbReference type="PANTHER" id="PTHR30055:SF146">
    <property type="entry name" value="HTH-TYPE TRANSCRIPTIONAL DUAL REGULATOR CECR"/>
    <property type="match status" value="1"/>
</dbReference>
<reference evidence="6 7" key="1">
    <citation type="journal article" date="2018" name="Int. J. Syst. Evol. Microbiol.">
        <title>Mesosutterella multiformis gen. nov., sp. nov., a member of the family Sutterellaceae and Sutterella megalosphaeroides sp. nov., isolated from human faeces.</title>
        <authorList>
            <person name="Sakamoto M."/>
            <person name="Ikeyama N."/>
            <person name="Kunihiro T."/>
            <person name="Iino T."/>
            <person name="Yuki M."/>
            <person name="Ohkuma M."/>
        </authorList>
    </citation>
    <scope>NUCLEOTIDE SEQUENCE [LARGE SCALE GENOMIC DNA]</scope>
    <source>
        <strain evidence="6 7">6FBBBH3</strain>
    </source>
</reference>
<dbReference type="InterPro" id="IPR050109">
    <property type="entry name" value="HTH-type_TetR-like_transc_reg"/>
</dbReference>
<keyword evidence="1" id="KW-0805">Transcription regulation</keyword>
<feature type="domain" description="HTH tetR-type" evidence="5">
    <location>
        <begin position="6"/>
        <end position="66"/>
    </location>
</feature>
<evidence type="ECO:0000313" key="7">
    <source>
        <dbReference type="Proteomes" id="UP000271003"/>
    </source>
</evidence>
<dbReference type="Pfam" id="PF00440">
    <property type="entry name" value="TetR_N"/>
    <property type="match status" value="1"/>
</dbReference>
<keyword evidence="3" id="KW-0804">Transcription</keyword>
<dbReference type="SUPFAM" id="SSF48498">
    <property type="entry name" value="Tetracyclin repressor-like, C-terminal domain"/>
    <property type="match status" value="1"/>
</dbReference>
<dbReference type="RefSeq" id="WP_170143811.1">
    <property type="nucleotide sequence ID" value="NZ_AP018786.1"/>
</dbReference>
<proteinExistence type="predicted"/>
<sequence length="208" mass="23162">MKTLSPIRRESILAAAYALIDVDGLEGASMDRIAREAGVSKTTLYNYYPSKEELLRAVIVRYATSFLTRSVEDLVAAEDSPEPLEAKLKTFARHVLDFLYREKSVGRFYRLIVGASVHSDVGRIFRSAGPEEAMQAVAAYLKRRMDAGELAPADPYVRARQLMAIIRSETDAYLLSQDFPDFRPEDVEAMSARAAAFFVEGAKARSNV</sequence>
<dbReference type="PANTHER" id="PTHR30055">
    <property type="entry name" value="HTH-TYPE TRANSCRIPTIONAL REGULATOR RUTR"/>
    <property type="match status" value="1"/>
</dbReference>
<protein>
    <recommendedName>
        <fullName evidence="5">HTH tetR-type domain-containing protein</fullName>
    </recommendedName>
</protein>
<dbReference type="PRINTS" id="PR00455">
    <property type="entry name" value="HTHTETR"/>
</dbReference>
<accession>A0A2Z6IE31</accession>
<dbReference type="FunFam" id="1.10.10.60:FF:000141">
    <property type="entry name" value="TetR family transcriptional regulator"/>
    <property type="match status" value="1"/>
</dbReference>
<dbReference type="GO" id="GO:0003700">
    <property type="term" value="F:DNA-binding transcription factor activity"/>
    <property type="evidence" value="ECO:0007669"/>
    <property type="project" value="TreeGrafter"/>
</dbReference>
<dbReference type="KEGG" id="sutt:SUTMEG_07870"/>
<organism evidence="6 7">
    <name type="scientific">Sutterella megalosphaeroides</name>
    <dbReference type="NCBI Taxonomy" id="2494234"/>
    <lineage>
        <taxon>Bacteria</taxon>
        <taxon>Pseudomonadati</taxon>
        <taxon>Pseudomonadota</taxon>
        <taxon>Betaproteobacteria</taxon>
        <taxon>Burkholderiales</taxon>
        <taxon>Sutterellaceae</taxon>
        <taxon>Sutterella</taxon>
    </lineage>
</organism>
<dbReference type="Proteomes" id="UP000271003">
    <property type="component" value="Chromosome"/>
</dbReference>
<evidence type="ECO:0000256" key="1">
    <source>
        <dbReference type="ARBA" id="ARBA00023015"/>
    </source>
</evidence>
<feature type="DNA-binding region" description="H-T-H motif" evidence="4">
    <location>
        <begin position="29"/>
        <end position="48"/>
    </location>
</feature>
<keyword evidence="2 4" id="KW-0238">DNA-binding</keyword>
<dbReference type="Gene3D" id="1.10.357.10">
    <property type="entry name" value="Tetracycline Repressor, domain 2"/>
    <property type="match status" value="1"/>
</dbReference>
<keyword evidence="7" id="KW-1185">Reference proteome</keyword>
<dbReference type="InterPro" id="IPR001647">
    <property type="entry name" value="HTH_TetR"/>
</dbReference>
<dbReference type="Gene3D" id="1.10.10.60">
    <property type="entry name" value="Homeodomain-like"/>
    <property type="match status" value="1"/>
</dbReference>
<evidence type="ECO:0000256" key="3">
    <source>
        <dbReference type="ARBA" id="ARBA00023163"/>
    </source>
</evidence>
<dbReference type="InterPro" id="IPR036271">
    <property type="entry name" value="Tet_transcr_reg_TetR-rel_C_sf"/>
</dbReference>
<evidence type="ECO:0000313" key="6">
    <source>
        <dbReference type="EMBL" id="BBF22896.1"/>
    </source>
</evidence>
<evidence type="ECO:0000259" key="5">
    <source>
        <dbReference type="PROSITE" id="PS50977"/>
    </source>
</evidence>
<dbReference type="GO" id="GO:0000976">
    <property type="term" value="F:transcription cis-regulatory region binding"/>
    <property type="evidence" value="ECO:0007669"/>
    <property type="project" value="TreeGrafter"/>
</dbReference>
<dbReference type="InterPro" id="IPR039536">
    <property type="entry name" value="TetR_C_Proteobacteria"/>
</dbReference>
<dbReference type="PROSITE" id="PS50977">
    <property type="entry name" value="HTH_TETR_2"/>
    <property type="match status" value="1"/>
</dbReference>
<gene>
    <name evidence="6" type="ORF">SUTMEG_07870</name>
</gene>
<dbReference type="SUPFAM" id="SSF46689">
    <property type="entry name" value="Homeodomain-like"/>
    <property type="match status" value="1"/>
</dbReference>